<proteinExistence type="predicted"/>
<keyword evidence="3" id="KW-1185">Reference proteome</keyword>
<sequence length="144" mass="15125">MVRLLAFIVLAAATVEVVSAAALPTPPRPAEVTIWRRNDGPLSTIAATAVETAFPAEKTTTEIEDGEDVPNDDTVTGEDDDVFTDVAVALLAAWLIKTVAGDRHAWVGNAVLQAESTLLHASLTSSYVLPMKNVAQVSAAWDGA</sequence>
<name>A0A0L1J2B6_ASPN3</name>
<comment type="caution">
    <text evidence="2">The sequence shown here is derived from an EMBL/GenBank/DDBJ whole genome shotgun (WGS) entry which is preliminary data.</text>
</comment>
<dbReference type="RefSeq" id="XP_015406854.1">
    <property type="nucleotide sequence ID" value="XM_015551267.1"/>
</dbReference>
<reference evidence="2 3" key="1">
    <citation type="submission" date="2014-06" db="EMBL/GenBank/DDBJ databases">
        <title>The Genome of the Aflatoxigenic Filamentous Fungus Aspergillus nomius.</title>
        <authorList>
            <person name="Moore M.G."/>
            <person name="Shannon B.M."/>
            <person name="Brian M.M."/>
        </authorList>
    </citation>
    <scope>NUCLEOTIDE SEQUENCE [LARGE SCALE GENOMIC DNA]</scope>
    <source>
        <strain evidence="2 3">NRRL 13137</strain>
    </source>
</reference>
<evidence type="ECO:0000313" key="2">
    <source>
        <dbReference type="EMBL" id="KNG85931.1"/>
    </source>
</evidence>
<dbReference type="GeneID" id="26807814"/>
<keyword evidence="1" id="KW-0732">Signal</keyword>
<gene>
    <name evidence="2" type="ORF">ANOM_006010</name>
</gene>
<feature type="chain" id="PRO_5005553090" evidence="1">
    <location>
        <begin position="21"/>
        <end position="144"/>
    </location>
</feature>
<feature type="signal peptide" evidence="1">
    <location>
        <begin position="1"/>
        <end position="20"/>
    </location>
</feature>
<dbReference type="Proteomes" id="UP000037505">
    <property type="component" value="Unassembled WGS sequence"/>
</dbReference>
<accession>A0A0L1J2B6</accession>
<organism evidence="2 3">
    <name type="scientific">Aspergillus nomiae NRRL (strain ATCC 15546 / NRRL 13137 / CBS 260.88 / M93)</name>
    <dbReference type="NCBI Taxonomy" id="1509407"/>
    <lineage>
        <taxon>Eukaryota</taxon>
        <taxon>Fungi</taxon>
        <taxon>Dikarya</taxon>
        <taxon>Ascomycota</taxon>
        <taxon>Pezizomycotina</taxon>
        <taxon>Eurotiomycetes</taxon>
        <taxon>Eurotiomycetidae</taxon>
        <taxon>Eurotiales</taxon>
        <taxon>Aspergillaceae</taxon>
        <taxon>Aspergillus</taxon>
        <taxon>Aspergillus subgen. Circumdati</taxon>
    </lineage>
</organism>
<dbReference type="AlphaFoldDB" id="A0A0L1J2B6"/>
<protein>
    <submittedName>
        <fullName evidence="2">Uncharacterized protein</fullName>
    </submittedName>
</protein>
<evidence type="ECO:0000313" key="3">
    <source>
        <dbReference type="Proteomes" id="UP000037505"/>
    </source>
</evidence>
<dbReference type="EMBL" id="JNOM01000136">
    <property type="protein sequence ID" value="KNG85931.1"/>
    <property type="molecule type" value="Genomic_DNA"/>
</dbReference>
<evidence type="ECO:0000256" key="1">
    <source>
        <dbReference type="SAM" id="SignalP"/>
    </source>
</evidence>